<reference evidence="1" key="1">
    <citation type="submission" date="2020-05" db="EMBL/GenBank/DDBJ databases">
        <authorList>
            <person name="Chiriac C."/>
            <person name="Salcher M."/>
            <person name="Ghai R."/>
            <person name="Kavagutti S V."/>
        </authorList>
    </citation>
    <scope>NUCLEOTIDE SEQUENCE</scope>
</reference>
<gene>
    <name evidence="1" type="ORF">UFOVP22_24</name>
</gene>
<proteinExistence type="predicted"/>
<evidence type="ECO:0000313" key="1">
    <source>
        <dbReference type="EMBL" id="CAB4240900.1"/>
    </source>
</evidence>
<dbReference type="InterPro" id="IPR012340">
    <property type="entry name" value="NA-bd_OB-fold"/>
</dbReference>
<dbReference type="EMBL" id="LR797818">
    <property type="protein sequence ID" value="CAB4240900.1"/>
    <property type="molecule type" value="Genomic_DNA"/>
</dbReference>
<sequence length="133" mass="14711">MTKLKATMMWSNLHHVNEMSGKYQVDLTNLSDKAIEELAKDGITAVESKKAGDERGVYITCKSTYPILAYYDDGSEVPSNIQIGNGTLAVATIKPYEWNFKGKTGVSPTIVRLIVTKLIEYGNEEFDDEGEAV</sequence>
<name>A0A6J5T8A3_9CAUD</name>
<accession>A0A6J5T8A3</accession>
<organism evidence="1">
    <name type="scientific">uncultured Caudovirales phage</name>
    <dbReference type="NCBI Taxonomy" id="2100421"/>
    <lineage>
        <taxon>Viruses</taxon>
        <taxon>Duplodnaviria</taxon>
        <taxon>Heunggongvirae</taxon>
        <taxon>Uroviricota</taxon>
        <taxon>Caudoviricetes</taxon>
        <taxon>Peduoviridae</taxon>
        <taxon>Maltschvirus</taxon>
        <taxon>Maltschvirus maltsch</taxon>
    </lineage>
</organism>
<protein>
    <submittedName>
        <fullName evidence="1">Uncharacterized protein</fullName>
    </submittedName>
</protein>
<dbReference type="Gene3D" id="2.40.50.140">
    <property type="entry name" value="Nucleic acid-binding proteins"/>
    <property type="match status" value="1"/>
</dbReference>